<gene>
    <name evidence="2" type="ORF">COCNU_08G002050</name>
</gene>
<evidence type="ECO:0000313" key="2">
    <source>
        <dbReference type="EMBL" id="KAG1358759.1"/>
    </source>
</evidence>
<keyword evidence="3" id="KW-1185">Reference proteome</keyword>
<feature type="compositionally biased region" description="Basic residues" evidence="1">
    <location>
        <begin position="89"/>
        <end position="98"/>
    </location>
</feature>
<feature type="region of interest" description="Disordered" evidence="1">
    <location>
        <begin position="1"/>
        <end position="32"/>
    </location>
</feature>
<dbReference type="Proteomes" id="UP000797356">
    <property type="component" value="Chromosome 8"/>
</dbReference>
<accession>A0A8K0IGY2</accession>
<name>A0A8K0IGY2_COCNU</name>
<organism evidence="2 3">
    <name type="scientific">Cocos nucifera</name>
    <name type="common">Coconut palm</name>
    <dbReference type="NCBI Taxonomy" id="13894"/>
    <lineage>
        <taxon>Eukaryota</taxon>
        <taxon>Viridiplantae</taxon>
        <taxon>Streptophyta</taxon>
        <taxon>Embryophyta</taxon>
        <taxon>Tracheophyta</taxon>
        <taxon>Spermatophyta</taxon>
        <taxon>Magnoliopsida</taxon>
        <taxon>Liliopsida</taxon>
        <taxon>Arecaceae</taxon>
        <taxon>Arecoideae</taxon>
        <taxon>Cocoseae</taxon>
        <taxon>Attaleinae</taxon>
        <taxon>Cocos</taxon>
    </lineage>
</organism>
<dbReference type="PANTHER" id="PTHR33544:SF15">
    <property type="entry name" value="OS06G0256800 PROTEIN"/>
    <property type="match status" value="1"/>
</dbReference>
<feature type="compositionally biased region" description="Low complexity" evidence="1">
    <location>
        <begin position="9"/>
        <end position="20"/>
    </location>
</feature>
<evidence type="ECO:0000256" key="1">
    <source>
        <dbReference type="SAM" id="MobiDB-lite"/>
    </source>
</evidence>
<feature type="compositionally biased region" description="Gly residues" evidence="1">
    <location>
        <begin position="65"/>
        <end position="76"/>
    </location>
</feature>
<dbReference type="AlphaFoldDB" id="A0A8K0IGY2"/>
<evidence type="ECO:0000313" key="3">
    <source>
        <dbReference type="Proteomes" id="UP000797356"/>
    </source>
</evidence>
<dbReference type="PANTHER" id="PTHR33544">
    <property type="entry name" value="DUF4005 DOMAIN-CONTAINING PROTEIN-RELATED"/>
    <property type="match status" value="1"/>
</dbReference>
<reference evidence="2" key="1">
    <citation type="journal article" date="2017" name="Gigascience">
        <title>The genome draft of coconut (Cocos nucifera).</title>
        <authorList>
            <person name="Xiao Y."/>
            <person name="Xu P."/>
            <person name="Fan H."/>
            <person name="Baudouin L."/>
            <person name="Xia W."/>
            <person name="Bocs S."/>
            <person name="Xu J."/>
            <person name="Li Q."/>
            <person name="Guo A."/>
            <person name="Zhou L."/>
            <person name="Li J."/>
            <person name="Wu Y."/>
            <person name="Ma Z."/>
            <person name="Armero A."/>
            <person name="Issali A.E."/>
            <person name="Liu N."/>
            <person name="Peng M."/>
            <person name="Yang Y."/>
        </authorList>
    </citation>
    <scope>NUCLEOTIDE SEQUENCE</scope>
    <source>
        <tissue evidence="2">Spear leaf of Hainan Tall coconut</tissue>
    </source>
</reference>
<dbReference type="InterPro" id="IPR040344">
    <property type="entry name" value="At3g17950-like"/>
</dbReference>
<sequence>MDRDTDFIPSSPTNSSPSSSDLDTESTGSFFHDRSTTLGTLMGVSFREIAIQPARVLSRRDHGIDGGGGGVGGGEGGGRRLQQSGVPERRRRRGHRGGRSWWRLCGDNMVGATSLGDFLQVERRLDGGGDVADGRFLYGGGGGVTEHEALGGGPLFEDGRVLPPAEGRRRRRQRAAEGGPPRWGTSSRWSGGWTGAATWRTAASSMAVEGE</sequence>
<feature type="region of interest" description="Disordered" evidence="1">
    <location>
        <begin position="57"/>
        <end position="98"/>
    </location>
</feature>
<proteinExistence type="predicted"/>
<reference evidence="2" key="2">
    <citation type="submission" date="2019-07" db="EMBL/GenBank/DDBJ databases">
        <authorList>
            <person name="Yang Y."/>
            <person name="Bocs S."/>
            <person name="Baudouin L."/>
        </authorList>
    </citation>
    <scope>NUCLEOTIDE SEQUENCE</scope>
    <source>
        <tissue evidence="2">Spear leaf of Hainan Tall coconut</tissue>
    </source>
</reference>
<dbReference type="OrthoDB" id="1894399at2759"/>
<comment type="caution">
    <text evidence="2">The sequence shown here is derived from an EMBL/GenBank/DDBJ whole genome shotgun (WGS) entry which is preliminary data.</text>
</comment>
<dbReference type="EMBL" id="CM017879">
    <property type="protein sequence ID" value="KAG1358759.1"/>
    <property type="molecule type" value="Genomic_DNA"/>
</dbReference>
<feature type="compositionally biased region" description="Low complexity" evidence="1">
    <location>
        <begin position="176"/>
        <end position="194"/>
    </location>
</feature>
<feature type="region of interest" description="Disordered" evidence="1">
    <location>
        <begin position="150"/>
        <end position="194"/>
    </location>
</feature>
<protein>
    <submittedName>
        <fullName evidence="2">Uncharacterized protein</fullName>
    </submittedName>
</protein>